<evidence type="ECO:0000256" key="1">
    <source>
        <dbReference type="SAM" id="MobiDB-lite"/>
    </source>
</evidence>
<dbReference type="EMBL" id="CP108169">
    <property type="protein sequence ID" value="WTQ72058.1"/>
    <property type="molecule type" value="Genomic_DNA"/>
</dbReference>
<dbReference type="SUPFAM" id="SSF48371">
    <property type="entry name" value="ARM repeat"/>
    <property type="match status" value="1"/>
</dbReference>
<dbReference type="Pfam" id="PF13646">
    <property type="entry name" value="HEAT_2"/>
    <property type="match status" value="2"/>
</dbReference>
<feature type="region of interest" description="Disordered" evidence="1">
    <location>
        <begin position="1331"/>
        <end position="1351"/>
    </location>
</feature>
<dbReference type="SMART" id="SM00567">
    <property type="entry name" value="EZ_HEAT"/>
    <property type="match status" value="7"/>
</dbReference>
<reference evidence="2" key="1">
    <citation type="submission" date="2022-10" db="EMBL/GenBank/DDBJ databases">
        <title>The complete genomes of actinobacterial strains from the NBC collection.</title>
        <authorList>
            <person name="Joergensen T.S."/>
            <person name="Alvarez Arevalo M."/>
            <person name="Sterndorff E.B."/>
            <person name="Faurdal D."/>
            <person name="Vuksanovic O."/>
            <person name="Mourched A.-S."/>
            <person name="Charusanti P."/>
            <person name="Shaw S."/>
            <person name="Blin K."/>
            <person name="Weber T."/>
        </authorList>
    </citation>
    <scope>NUCLEOTIDE SEQUENCE</scope>
    <source>
        <strain evidence="2">NBC_00148</strain>
    </source>
</reference>
<protein>
    <submittedName>
        <fullName evidence="2">HEAT repeat domain-containing protein</fullName>
    </submittedName>
</protein>
<name>A0AAU1LLH6_9ACTN</name>
<evidence type="ECO:0000313" key="2">
    <source>
        <dbReference type="EMBL" id="WTQ72058.1"/>
    </source>
</evidence>
<proteinExistence type="predicted"/>
<sequence length="1525" mass="161418">MTTTPADAWTPRRQPGRDTLMALRPVFGLRPLIGHTDRRTRYRGLSLLAERAARPRLPAGEAAELAALLPRDVPGPPDESLLLAGLYGRLGIHLPPGALPDWRAAAPPAPVRIAWLRAEILTDPSALRHEQPGETLHRAVRAIDAGDAHRPDRLVAEVLGARDPVLRAEAVRLIRQGLHAGLLAPGPARDQLAGLLGTGPDDTSAALDDTSAAAAVLEELAEPWAASDPLPASRFSPYLGSAHGAPVAALALTAAARHGHGRLLMRTAADPGAAPEVRRRALDLLGDLAERGDIGALLDIAAQDPLLLAGPAIGCLQGLHRRGHFPEASQAPAVVALALADHSIDPRTVATVLYTCRRTVLDLLSQAPADDPGGPRRLALLVALAGQGTGDLPIGAAVTRMLPSARLPGPYLEAIRELRHEEAEEAVLALLPDAPAAVLDTLEAIGGQRTVAALTEALGPDADGSGTAPFLRPVRHRALELLWQLNTDPELRRRLLARVDPAALPPAVAADLGAPDERELALLTAGPEPADPVAALCALAAHGSAATLPAVTGLLLRVVGELAASWETVDTGPLPEPARAEEPVVPQEIVDAVRGLGGRLHERRRIRPSCLVGAQDAREAGDALLAGIVLDLLERPDLPAREQSVLLEVLRRAPSARTRPRVHRLVRHRDPQVRKQAIALLATGATGEDAQALSATLIALTRTDDIRTVRQALLALGRAEARWACTAVAALLDHPTMNIRKTAASVLASAGTQAAVPGLLRSLGRDDNPGLRAGLVAALRAVLGDAWTATLLAAAARTGEPRARALLLRGLDGALASRTVLALAAQGSPVVPDLLALVADGRIRLGTGSATADLAELSAEYGITHSAHPRAGDADSWAADLADHGWSAPVALRLADSPDALRARRLPELRPMLEHWLDLAAAVPEAARDRVLGLVVRLCPAPWPPGELDRFAGYAQVLTEGLAGERGHRAGLLSVLGAVAPRLSGPERVELADAVRALSPPEHVGALRLLRACDAVPVREDVDRALAAARLDAHVREAETAVLREVFSVPELPELPELPEPSAAGRGAEAWRSALLPALRTRRALEEFRQHAPGPPDSGQLLAVLMAAYPEAGDDGVRGLLVDRMTDLRPLGVPPWTPAGPIARASEVVRAGDPGRPHSAAWRTRLLDLLEGPDAGRRSDAARQLLGRPEPETAHAVLGAYLRGRVDLPPGDRPARALAAVDPPELRAGDVLPARVVVLARQLGPWDLVPLIPLLLGWWEDGPAALRADAAHALRSAPADVLAEHLLPRLEAGAWGLLDLLAGLRLLGSPELRRIRERLRAEGRDDLAGRLLLDEGPGSVPRPPAPTGAVRRPGRADLLRLARTGGPEQIRRALTRLTEEHTQEHGGRSQDPDPGLEELIGELLHHPRPKVRLHAHRTSRALLDRPSHLLNTAALLEDPQPDIRRMAIRTLCHARWEPAVPVLVALLDHAHPPVRKEAADGLLLMGTAAVPALRHAAGQARPDRRSRYTDVLERLTGAGEGPSVP</sequence>
<dbReference type="InterPro" id="IPR016024">
    <property type="entry name" value="ARM-type_fold"/>
</dbReference>
<organism evidence="2">
    <name type="scientific">Streptomyces sp. NBC_00148</name>
    <dbReference type="NCBI Taxonomy" id="2903626"/>
    <lineage>
        <taxon>Bacteria</taxon>
        <taxon>Bacillati</taxon>
        <taxon>Actinomycetota</taxon>
        <taxon>Actinomycetes</taxon>
        <taxon>Kitasatosporales</taxon>
        <taxon>Streptomycetaceae</taxon>
        <taxon>Streptomyces</taxon>
    </lineage>
</organism>
<dbReference type="Gene3D" id="1.25.10.10">
    <property type="entry name" value="Leucine-rich Repeat Variant"/>
    <property type="match status" value="2"/>
</dbReference>
<gene>
    <name evidence="2" type="ORF">OG222_02730</name>
</gene>
<dbReference type="InterPro" id="IPR011989">
    <property type="entry name" value="ARM-like"/>
</dbReference>
<accession>A0AAU1LLH6</accession>
<dbReference type="InterPro" id="IPR004155">
    <property type="entry name" value="PBS_lyase_HEAT"/>
</dbReference>